<evidence type="ECO:0000256" key="5">
    <source>
        <dbReference type="ARBA" id="ARBA00022448"/>
    </source>
</evidence>
<protein>
    <recommendedName>
        <fullName evidence="4">Probable multidrug resistance protein NorM</fullName>
    </recommendedName>
    <alternativeName>
        <fullName evidence="12">Multidrug-efflux transporter</fullName>
    </alternativeName>
</protein>
<feature type="transmembrane region" description="Helical" evidence="13">
    <location>
        <begin position="161"/>
        <end position="182"/>
    </location>
</feature>
<evidence type="ECO:0000256" key="11">
    <source>
        <dbReference type="ARBA" id="ARBA00023136"/>
    </source>
</evidence>
<dbReference type="GO" id="GO:0005886">
    <property type="term" value="C:plasma membrane"/>
    <property type="evidence" value="ECO:0007669"/>
    <property type="project" value="UniProtKB-SubCell"/>
</dbReference>
<feature type="transmembrane region" description="Helical" evidence="13">
    <location>
        <begin position="407"/>
        <end position="432"/>
    </location>
</feature>
<keyword evidence="11 13" id="KW-0472">Membrane</keyword>
<proteinExistence type="inferred from homology"/>
<evidence type="ECO:0000256" key="6">
    <source>
        <dbReference type="ARBA" id="ARBA00022449"/>
    </source>
</evidence>
<feature type="transmembrane region" description="Helical" evidence="13">
    <location>
        <begin position="308"/>
        <end position="329"/>
    </location>
</feature>
<comment type="similarity">
    <text evidence="3">Belongs to the multi antimicrobial extrusion (MATE) (TC 2.A.66.1) family.</text>
</comment>
<dbReference type="GO" id="GO:0015297">
    <property type="term" value="F:antiporter activity"/>
    <property type="evidence" value="ECO:0007669"/>
    <property type="project" value="UniProtKB-KW"/>
</dbReference>
<evidence type="ECO:0000256" key="12">
    <source>
        <dbReference type="ARBA" id="ARBA00031636"/>
    </source>
</evidence>
<dbReference type="GO" id="GO:0006811">
    <property type="term" value="P:monoatomic ion transport"/>
    <property type="evidence" value="ECO:0007669"/>
    <property type="project" value="UniProtKB-KW"/>
</dbReference>
<dbReference type="NCBIfam" id="TIGR00797">
    <property type="entry name" value="matE"/>
    <property type="match status" value="1"/>
</dbReference>
<dbReference type="InterPro" id="IPR048279">
    <property type="entry name" value="MdtK-like"/>
</dbReference>
<evidence type="ECO:0000256" key="1">
    <source>
        <dbReference type="ARBA" id="ARBA00003408"/>
    </source>
</evidence>
<dbReference type="Proteomes" id="UP000515856">
    <property type="component" value="Chromosome"/>
</dbReference>
<feature type="transmembrane region" description="Helical" evidence="13">
    <location>
        <begin position="349"/>
        <end position="369"/>
    </location>
</feature>
<sequence>MCHGPLFSKIIMFAIPLILSGVLQLLFNAADIVVVGRFTGSHALAAVGSTSSLINLLVNLFIGVSVGANVLLGKFCGAQDYKNASETVHTAIYIAIWGGVIMIFAGLILARPLLELMGTPMDVIDLSVLYMRIYFIGMPAFMIYNFGAAILRAVGDTKRPLYFLTVAGVVNVLFNLLFVIVFKMGVAGVALATIISETISAGLIILSLMQSDGILRLHLKEMKFHKDKVAGMLKIGLPAGLQGMIFNISNVLIQSSVNSFGSVVMAGNTAASNIEGFVYTSMNAIYQTSLSFTSQNMGAKQYHRIDKILLQCLGVVTAVGLVLGVGAFLCGHTLLGIYSSSEDVITHGISRLSVVSASYFLCGIMDVMVGSLRGMGYSIMPMLVSLTGACLFRVIWIFTIFQMEHTLFSLYISYPISWILTFSAHVICYLVVRRKALLKAA</sequence>
<accession>A0A7G9GTY8</accession>
<feature type="transmembrane region" description="Helical" evidence="13">
    <location>
        <begin position="53"/>
        <end position="72"/>
    </location>
</feature>
<evidence type="ECO:0000256" key="10">
    <source>
        <dbReference type="ARBA" id="ARBA00023065"/>
    </source>
</evidence>
<evidence type="ECO:0000313" key="14">
    <source>
        <dbReference type="EMBL" id="QNM14270.1"/>
    </source>
</evidence>
<keyword evidence="7" id="KW-1003">Cell membrane</keyword>
<dbReference type="CDD" id="cd13138">
    <property type="entry name" value="MATE_yoeA_like"/>
    <property type="match status" value="1"/>
</dbReference>
<dbReference type="PIRSF" id="PIRSF006603">
    <property type="entry name" value="DinF"/>
    <property type="match status" value="1"/>
</dbReference>
<dbReference type="AlphaFoldDB" id="A0A7G9GTY8"/>
<dbReference type="PANTHER" id="PTHR43298">
    <property type="entry name" value="MULTIDRUG RESISTANCE PROTEIN NORM-RELATED"/>
    <property type="match status" value="1"/>
</dbReference>
<organism evidence="14 15">
    <name type="scientific">[Eubacterium] hominis</name>
    <dbReference type="NCBI Taxonomy" id="2764325"/>
    <lineage>
        <taxon>Bacteria</taxon>
        <taxon>Bacillati</taxon>
        <taxon>Bacillota</taxon>
        <taxon>Erysipelotrichia</taxon>
        <taxon>Erysipelotrichales</taxon>
        <taxon>Erysipelotrichaceae</taxon>
        <taxon>Amedibacillus</taxon>
    </lineage>
</organism>
<dbReference type="GO" id="GO:0042910">
    <property type="term" value="F:xenobiotic transmembrane transporter activity"/>
    <property type="evidence" value="ECO:0007669"/>
    <property type="project" value="InterPro"/>
</dbReference>
<dbReference type="Pfam" id="PF01554">
    <property type="entry name" value="MatE"/>
    <property type="match status" value="2"/>
</dbReference>
<evidence type="ECO:0000313" key="15">
    <source>
        <dbReference type="Proteomes" id="UP000515856"/>
    </source>
</evidence>
<feature type="transmembrane region" description="Helical" evidence="13">
    <location>
        <begin position="133"/>
        <end position="154"/>
    </location>
</feature>
<dbReference type="KEGG" id="ehn:H9Q80_08225"/>
<dbReference type="InterPro" id="IPR050222">
    <property type="entry name" value="MATE_MdtK"/>
</dbReference>
<feature type="transmembrane region" description="Helical" evidence="13">
    <location>
        <begin position="188"/>
        <end position="209"/>
    </location>
</feature>
<comment type="function">
    <text evidence="1">Multidrug efflux pump.</text>
</comment>
<keyword evidence="10" id="KW-0406">Ion transport</keyword>
<evidence type="ECO:0000256" key="3">
    <source>
        <dbReference type="ARBA" id="ARBA00010199"/>
    </source>
</evidence>
<keyword evidence="15" id="KW-1185">Reference proteome</keyword>
<evidence type="ECO:0000256" key="9">
    <source>
        <dbReference type="ARBA" id="ARBA00022989"/>
    </source>
</evidence>
<evidence type="ECO:0000256" key="8">
    <source>
        <dbReference type="ARBA" id="ARBA00022692"/>
    </source>
</evidence>
<keyword evidence="9 13" id="KW-1133">Transmembrane helix</keyword>
<dbReference type="PANTHER" id="PTHR43298:SF2">
    <property type="entry name" value="FMN_FAD EXPORTER YEEO-RELATED"/>
    <property type="match status" value="1"/>
</dbReference>
<evidence type="ECO:0000256" key="13">
    <source>
        <dbReference type="SAM" id="Phobius"/>
    </source>
</evidence>
<gene>
    <name evidence="14" type="ORF">H9Q80_08225</name>
</gene>
<keyword evidence="5" id="KW-0813">Transport</keyword>
<reference evidence="14 15" key="1">
    <citation type="submission" date="2020-08" db="EMBL/GenBank/DDBJ databases">
        <authorList>
            <person name="Liu C."/>
            <person name="Sun Q."/>
        </authorList>
    </citation>
    <scope>NUCLEOTIDE SEQUENCE [LARGE SCALE GENOMIC DNA]</scope>
    <source>
        <strain evidence="14 15">NSJ-61</strain>
    </source>
</reference>
<feature type="transmembrane region" description="Helical" evidence="13">
    <location>
        <begin position="381"/>
        <end position="401"/>
    </location>
</feature>
<evidence type="ECO:0000256" key="7">
    <source>
        <dbReference type="ARBA" id="ARBA00022475"/>
    </source>
</evidence>
<dbReference type="InterPro" id="IPR002528">
    <property type="entry name" value="MATE_fam"/>
</dbReference>
<comment type="subcellular location">
    <subcellularLocation>
        <location evidence="2">Cell membrane</location>
        <topology evidence="2">Multi-pass membrane protein</topology>
    </subcellularLocation>
</comment>
<name>A0A7G9GTY8_9FIRM</name>
<keyword evidence="8 13" id="KW-0812">Transmembrane</keyword>
<feature type="transmembrane region" description="Helical" evidence="13">
    <location>
        <begin position="92"/>
        <end position="113"/>
    </location>
</feature>
<keyword evidence="6" id="KW-0050">Antiport</keyword>
<evidence type="ECO:0000256" key="4">
    <source>
        <dbReference type="ARBA" id="ARBA00020268"/>
    </source>
</evidence>
<evidence type="ECO:0000256" key="2">
    <source>
        <dbReference type="ARBA" id="ARBA00004651"/>
    </source>
</evidence>
<dbReference type="EMBL" id="CP060636">
    <property type="protein sequence ID" value="QNM14270.1"/>
    <property type="molecule type" value="Genomic_DNA"/>
</dbReference>